<evidence type="ECO:0008006" key="6">
    <source>
        <dbReference type="Google" id="ProtNLM"/>
    </source>
</evidence>
<dbReference type="SUPFAM" id="SSF140102">
    <property type="entry name" value="ISY1 domain-like"/>
    <property type="match status" value="1"/>
</dbReference>
<sequence>MARNEEKAQSMLSRWKQVQQREQGVYVDPFKQRRPRVVDTIDNISEAEKWRGDVTREISRKVAQIQNPGLGEETIRELNDEINHLFRERRAWEHRIKALGGADYTRMPTRILDKDGKEAVGSYGYKYFGAAKDLPGVREHLEAISLEQQERRKKKESPYKGIDADYYGYRDEDDGILLVLEAKQELHAVAEARAAWLAQQQQQQQKPTQADDGENPLDSILGLDEAQAEEVLAASANDGRPITDGENTVLDSHLSIPSQEEMKAIILGIQKRKLVELYATRS</sequence>
<dbReference type="eggNOG" id="KOG3068">
    <property type="taxonomic scope" value="Eukaryota"/>
</dbReference>
<organism evidence="4">
    <name type="scientific">Fonticula alba</name>
    <name type="common">Slime mold</name>
    <dbReference type="NCBI Taxonomy" id="691883"/>
    <lineage>
        <taxon>Eukaryota</taxon>
        <taxon>Rotosphaerida</taxon>
        <taxon>Fonticulaceae</taxon>
        <taxon>Fonticula</taxon>
    </lineage>
</organism>
<dbReference type="GeneID" id="20525192"/>
<evidence type="ECO:0000313" key="4">
    <source>
        <dbReference type="EMBL" id="KCV72897.1"/>
    </source>
</evidence>
<dbReference type="OMA" id="QKFTAHV"/>
<dbReference type="OrthoDB" id="1739576at2759"/>
<comment type="similarity">
    <text evidence="2">Belongs to the ISY1 family.</text>
</comment>
<evidence type="ECO:0000256" key="3">
    <source>
        <dbReference type="ARBA" id="ARBA00023242"/>
    </source>
</evidence>
<dbReference type="GO" id="GO:0005634">
    <property type="term" value="C:nucleus"/>
    <property type="evidence" value="ECO:0007669"/>
    <property type="project" value="UniProtKB-SubCell"/>
</dbReference>
<dbReference type="InterPro" id="IPR037200">
    <property type="entry name" value="Isy1_sf"/>
</dbReference>
<evidence type="ECO:0000256" key="2">
    <source>
        <dbReference type="ARBA" id="ARBA00007002"/>
    </source>
</evidence>
<reference evidence="4" key="1">
    <citation type="submission" date="2013-04" db="EMBL/GenBank/DDBJ databases">
        <title>The Genome Sequence of Fonticula alba ATCC 38817.</title>
        <authorList>
            <consortium name="The Broad Institute Genomics Platform"/>
            <person name="Russ C."/>
            <person name="Cuomo C."/>
            <person name="Burger G."/>
            <person name="Gray M.W."/>
            <person name="Holland P.W.H."/>
            <person name="King N."/>
            <person name="Lang F.B.F."/>
            <person name="Roger A.J."/>
            <person name="Ruiz-Trillo I."/>
            <person name="Brown M."/>
            <person name="Walker B."/>
            <person name="Young S."/>
            <person name="Zeng Q."/>
            <person name="Gargeya S."/>
            <person name="Fitzgerald M."/>
            <person name="Haas B."/>
            <person name="Abouelleil A."/>
            <person name="Allen A.W."/>
            <person name="Alvarado L."/>
            <person name="Arachchi H.M."/>
            <person name="Berlin A.M."/>
            <person name="Chapman S.B."/>
            <person name="Gainer-Dewar J."/>
            <person name="Goldberg J."/>
            <person name="Griggs A."/>
            <person name="Gujja S."/>
            <person name="Hansen M."/>
            <person name="Howarth C."/>
            <person name="Imamovic A."/>
            <person name="Ireland A."/>
            <person name="Larimer J."/>
            <person name="McCowan C."/>
            <person name="Murphy C."/>
            <person name="Pearson M."/>
            <person name="Poon T.W."/>
            <person name="Priest M."/>
            <person name="Roberts A."/>
            <person name="Saif S."/>
            <person name="Shea T."/>
            <person name="Sisk P."/>
            <person name="Sykes S."/>
            <person name="Wortman J."/>
            <person name="Nusbaum C."/>
            <person name="Birren B."/>
        </authorList>
    </citation>
    <scope>NUCLEOTIDE SEQUENCE [LARGE SCALE GENOMIC DNA]</scope>
    <source>
        <strain evidence="4">ATCC 38817</strain>
    </source>
</reference>
<comment type="subcellular location">
    <subcellularLocation>
        <location evidence="1">Nucleus</location>
    </subcellularLocation>
</comment>
<dbReference type="Proteomes" id="UP000030693">
    <property type="component" value="Unassembled WGS sequence"/>
</dbReference>
<accession>A0A058ZHE0</accession>
<dbReference type="InterPro" id="IPR029012">
    <property type="entry name" value="Helix_hairpin_bin_sf"/>
</dbReference>
<name>A0A058ZHE0_FONAL</name>
<keyword evidence="5" id="KW-1185">Reference proteome</keyword>
<dbReference type="PANTHER" id="PTHR13021">
    <property type="entry name" value="PRE-MRNA-SPLICING FACTOR ISY1"/>
    <property type="match status" value="1"/>
</dbReference>
<dbReference type="AlphaFoldDB" id="A0A058ZHE0"/>
<dbReference type="Gene3D" id="1.10.287.660">
    <property type="entry name" value="Helix hairpin bin"/>
    <property type="match status" value="1"/>
</dbReference>
<dbReference type="RefSeq" id="XP_009492598.1">
    <property type="nucleotide sequence ID" value="XM_009494323.1"/>
</dbReference>
<evidence type="ECO:0000256" key="1">
    <source>
        <dbReference type="ARBA" id="ARBA00004123"/>
    </source>
</evidence>
<dbReference type="EMBL" id="KB932201">
    <property type="protein sequence ID" value="KCV72897.1"/>
    <property type="molecule type" value="Genomic_DNA"/>
</dbReference>
<dbReference type="Pfam" id="PF06246">
    <property type="entry name" value="Isy1"/>
    <property type="match status" value="1"/>
</dbReference>
<dbReference type="FunFam" id="1.10.287.660:FF:000001">
    <property type="entry name" value="pre-mRNA-splicing factor ISY1 homolog"/>
    <property type="match status" value="1"/>
</dbReference>
<dbReference type="GO" id="GO:0000350">
    <property type="term" value="P:generation of catalytic spliceosome for second transesterification step"/>
    <property type="evidence" value="ECO:0007669"/>
    <property type="project" value="InterPro"/>
</dbReference>
<dbReference type="InterPro" id="IPR009360">
    <property type="entry name" value="Isy1"/>
</dbReference>
<gene>
    <name evidence="4" type="ORF">H696_00467</name>
</gene>
<evidence type="ECO:0000313" key="5">
    <source>
        <dbReference type="Proteomes" id="UP000030693"/>
    </source>
</evidence>
<protein>
    <recommendedName>
        <fullName evidence="6">Pre-mRNA-splicing factor ISY1</fullName>
    </recommendedName>
</protein>
<proteinExistence type="inferred from homology"/>
<dbReference type="STRING" id="691883.A0A058ZHE0"/>
<keyword evidence="3" id="KW-0539">Nucleus</keyword>